<name>A0A249PN44_9HYPH</name>
<reference evidence="1 2" key="1">
    <citation type="submission" date="2017-08" db="EMBL/GenBank/DDBJ databases">
        <title>Multipartite genome sequences of Sinorhizobium species nodulating soybeans.</title>
        <authorList>
            <person name="Tian C.F."/>
        </authorList>
    </citation>
    <scope>NUCLEOTIDE SEQUENCE [LARGE SCALE GENOMIC DNA]</scope>
    <source>
        <strain evidence="1 2">CCBAU 05684</strain>
        <plasmid evidence="2">psj05684a</plasmid>
    </source>
</reference>
<gene>
    <name evidence="1" type="ORF">SJ05684_a37800</name>
</gene>
<dbReference type="EMBL" id="CP023069">
    <property type="protein sequence ID" value="ASY67094.1"/>
    <property type="molecule type" value="Genomic_DNA"/>
</dbReference>
<keyword evidence="1" id="KW-0614">Plasmid</keyword>
<geneLocation type="plasmid" evidence="2">
    <name>psj05684a</name>
</geneLocation>
<accession>A0A249PN44</accession>
<proteinExistence type="predicted"/>
<evidence type="ECO:0000313" key="2">
    <source>
        <dbReference type="Proteomes" id="UP000217211"/>
    </source>
</evidence>
<dbReference type="KEGG" id="esj:SJ05684_a37800"/>
<sequence>MKRAKHGRRDWSTSFHTILGSFGACGHDETGTADQHASARPRKSGLIAIGDREIRTECKSFLPSVQYRAKASPVGLIEKDNGSSFVGFLDHGYRKSVIEPSQSARNGGYDNQTTIRNVSAPIFVRGNFLQPDPGECTSTYDRRVRSIAGRHDRKYRLSAGECGDRRYDPGAGAIENGTSVITSSAKMFDGDRAELLGIKTRTNPFLAICVQVFRTNWKIALVSCENADRSRSKCLDALCRDGLSMAKAFSLLDTGFDDRATRETDDRIDLITEGVPASCLTFALLRG</sequence>
<dbReference type="AlphaFoldDB" id="A0A249PN44"/>
<dbReference type="Proteomes" id="UP000217211">
    <property type="component" value="Plasmid pSJ05684a"/>
</dbReference>
<evidence type="ECO:0000313" key="1">
    <source>
        <dbReference type="EMBL" id="ASY67094.1"/>
    </source>
</evidence>
<protein>
    <submittedName>
        <fullName evidence="1">Uncharacterized protein</fullName>
    </submittedName>
</protein>
<keyword evidence="2" id="KW-1185">Reference proteome</keyword>
<organism evidence="1 2">
    <name type="scientific">Sinorhizobium sojae CCBAU 05684</name>
    <dbReference type="NCBI Taxonomy" id="716928"/>
    <lineage>
        <taxon>Bacteria</taxon>
        <taxon>Pseudomonadati</taxon>
        <taxon>Pseudomonadota</taxon>
        <taxon>Alphaproteobacteria</taxon>
        <taxon>Hyphomicrobiales</taxon>
        <taxon>Rhizobiaceae</taxon>
        <taxon>Sinorhizobium/Ensifer group</taxon>
        <taxon>Sinorhizobium</taxon>
    </lineage>
</organism>
<dbReference type="PROSITE" id="PS51257">
    <property type="entry name" value="PROKAR_LIPOPROTEIN"/>
    <property type="match status" value="1"/>
</dbReference>